<feature type="transmembrane region" description="Helical" evidence="6">
    <location>
        <begin position="244"/>
        <end position="263"/>
    </location>
</feature>
<dbReference type="HOGENOM" id="CLU_025623_1_0_7"/>
<evidence type="ECO:0000256" key="4">
    <source>
        <dbReference type="ARBA" id="ARBA00022989"/>
    </source>
</evidence>
<dbReference type="PANTHER" id="PTHR10010:SF46">
    <property type="entry name" value="SODIUM-DEPENDENT PHOSPHATE TRANSPORT PROTEIN 2B"/>
    <property type="match status" value="1"/>
</dbReference>
<feature type="transmembrane region" description="Helical" evidence="6">
    <location>
        <begin position="114"/>
        <end position="132"/>
    </location>
</feature>
<name>Q7MS10_WOLSU</name>
<feature type="transmembrane region" description="Helical" evidence="6">
    <location>
        <begin position="138"/>
        <end position="156"/>
    </location>
</feature>
<reference evidence="7 8" key="1">
    <citation type="journal article" date="2003" name="Proc. Natl. Acad. Sci. U.S.A.">
        <title>Complete genome sequence and analysis of Wolinella succinogenes.</title>
        <authorList>
            <person name="Baar C."/>
            <person name="Eppinger M."/>
            <person name="Raddatz G."/>
            <person name="Simon JM."/>
            <person name="Lanz C."/>
            <person name="Klimmek O."/>
            <person name="Nandakumar R."/>
            <person name="Gross R."/>
            <person name="Rosinus A."/>
            <person name="Keller H."/>
            <person name="Jagtap P."/>
            <person name="Linke B."/>
            <person name="Meyer F."/>
            <person name="Lederer H."/>
            <person name="Schuster S.C."/>
        </authorList>
    </citation>
    <scope>NUCLEOTIDE SEQUENCE [LARGE SCALE GENOMIC DNA]</scope>
    <source>
        <strain evidence="8">ATCC 29543 / DSM 1740 / CCUG 13145 / JCM 31913 / LMG 7466 / NCTC 11488 / FDC 602W</strain>
    </source>
</reference>
<keyword evidence="8" id="KW-1185">Reference proteome</keyword>
<feature type="transmembrane region" description="Helical" evidence="6">
    <location>
        <begin position="82"/>
        <end position="107"/>
    </location>
</feature>
<gene>
    <name evidence="7" type="ordered locus">WS0890</name>
</gene>
<accession>Q7MS10</accession>
<evidence type="ECO:0000256" key="6">
    <source>
        <dbReference type="SAM" id="Phobius"/>
    </source>
</evidence>
<organism evidence="8">
    <name type="scientific">Wolinella succinogenes (strain ATCC 29543 / DSM 1740 / CCUG 13145 / JCM 31913 / LMG 7466 / NCTC 11488 / FDC 602W)</name>
    <name type="common">Vibrio succinogenes</name>
    <dbReference type="NCBI Taxonomy" id="273121"/>
    <lineage>
        <taxon>Bacteria</taxon>
        <taxon>Pseudomonadati</taxon>
        <taxon>Campylobacterota</taxon>
        <taxon>Epsilonproteobacteria</taxon>
        <taxon>Campylobacterales</taxon>
        <taxon>Helicobacteraceae</taxon>
        <taxon>Wolinella</taxon>
    </lineage>
</organism>
<evidence type="ECO:0000256" key="3">
    <source>
        <dbReference type="ARBA" id="ARBA00022692"/>
    </source>
</evidence>
<dbReference type="KEGG" id="wsu:WS0890"/>
<dbReference type="GO" id="GO:0005886">
    <property type="term" value="C:plasma membrane"/>
    <property type="evidence" value="ECO:0007669"/>
    <property type="project" value="UniProtKB-SubCell"/>
</dbReference>
<evidence type="ECO:0000256" key="2">
    <source>
        <dbReference type="ARBA" id="ARBA00022475"/>
    </source>
</evidence>
<feature type="transmembrane region" description="Helical" evidence="6">
    <location>
        <begin position="45"/>
        <end position="70"/>
    </location>
</feature>
<dbReference type="RefSeq" id="WP_011138792.1">
    <property type="nucleotide sequence ID" value="NC_005090.1"/>
</dbReference>
<keyword evidence="2" id="KW-1003">Cell membrane</keyword>
<dbReference type="GO" id="GO:0005436">
    <property type="term" value="F:sodium:phosphate symporter activity"/>
    <property type="evidence" value="ECO:0007669"/>
    <property type="project" value="InterPro"/>
</dbReference>
<feature type="transmembrane region" description="Helical" evidence="6">
    <location>
        <begin position="283"/>
        <end position="307"/>
    </location>
</feature>
<comment type="subcellular location">
    <subcellularLocation>
        <location evidence="1">Cell membrane</location>
        <topology evidence="1">Multi-pass membrane protein</topology>
    </subcellularLocation>
</comment>
<feature type="transmembrane region" description="Helical" evidence="6">
    <location>
        <begin position="6"/>
        <end position="24"/>
    </location>
</feature>
<evidence type="ECO:0000313" key="7">
    <source>
        <dbReference type="EMBL" id="CAE09995.1"/>
    </source>
</evidence>
<dbReference type="AlphaFoldDB" id="Q7MS10"/>
<keyword evidence="4 6" id="KW-1133">Transmembrane helix</keyword>
<keyword evidence="5 6" id="KW-0472">Membrane</keyword>
<evidence type="ECO:0000256" key="5">
    <source>
        <dbReference type="ARBA" id="ARBA00023136"/>
    </source>
</evidence>
<dbReference type="eggNOG" id="COG1283">
    <property type="taxonomic scope" value="Bacteria"/>
</dbReference>
<dbReference type="InterPro" id="IPR003841">
    <property type="entry name" value="Na/Pi_transpt"/>
</dbReference>
<evidence type="ECO:0000256" key="1">
    <source>
        <dbReference type="ARBA" id="ARBA00004651"/>
    </source>
</evidence>
<feature type="transmembrane region" description="Helical" evidence="6">
    <location>
        <begin position="214"/>
        <end position="232"/>
    </location>
</feature>
<protein>
    <submittedName>
        <fullName evidence="7">Uncharacterized protein</fullName>
    </submittedName>
</protein>
<feature type="transmembrane region" description="Helical" evidence="6">
    <location>
        <begin position="177"/>
        <end position="202"/>
    </location>
</feature>
<dbReference type="PANTHER" id="PTHR10010">
    <property type="entry name" value="SOLUTE CARRIER FAMILY 34 SODIUM PHOSPHATE , MEMBER 2-RELATED"/>
    <property type="match status" value="1"/>
</dbReference>
<proteinExistence type="predicted"/>
<sequence length="558" mass="61704">MSPTEIFLEAFSGLGLFLFGMHYLERAIEDSSGRTFKRLIKDFTATPFKAVVSGTFSAAALQSSSVVALMTLSFVGAGLMSLASAIGVMFGASFGTTFSAWIVALIGFRIKIDVLALPMIGLGGFILVFGAGSSKIQAFSRVMLGFGFLFLGLHYLKSSSDFLSASFDLSEYLLYPLPIFILVGALLTMAIQSSFALAAIALSALHSQVIDFPVAAALIIGANVGTTVTSFIGSLGEGADKKRVALSHFGFNLITSFIGYILLSPLTYVVMEWMGLKEEQALALAMYQTLFNLIGLVLLTPFIPWFAMKLTSFYAKAQTEVTRYINTVDINVADASLEAIYKESVYLMESVLRFGSMLLSLNPEEVFNRHKRMWKVLSQESLGTEENLPKLYRNIKRLEMRILAYGGEIDRKLLDEEEKSRLNKILQAVRDISYAAKTLKDAKANIDQFNDSDIEYVIDNYDRIRYDLVKLFRNIKQILEGEGMDDAFAEAQKVAKEMGGENEETIRVIAQVVKEYNIPDDLASSLLNLNRAVFNASDSLLRSLMLLLRLENKNQVLG</sequence>
<dbReference type="GO" id="GO:0044341">
    <property type="term" value="P:sodium-dependent phosphate transport"/>
    <property type="evidence" value="ECO:0007669"/>
    <property type="project" value="InterPro"/>
</dbReference>
<dbReference type="EMBL" id="BX571659">
    <property type="protein sequence ID" value="CAE09995.1"/>
    <property type="molecule type" value="Genomic_DNA"/>
</dbReference>
<dbReference type="Pfam" id="PF02690">
    <property type="entry name" value="Na_Pi_cotrans"/>
    <property type="match status" value="2"/>
</dbReference>
<dbReference type="Proteomes" id="UP000000422">
    <property type="component" value="Chromosome"/>
</dbReference>
<evidence type="ECO:0000313" key="8">
    <source>
        <dbReference type="Proteomes" id="UP000000422"/>
    </source>
</evidence>
<dbReference type="STRING" id="273121.WS0890"/>
<keyword evidence="3 6" id="KW-0812">Transmembrane</keyword>
<dbReference type="NCBIfam" id="NF037997">
    <property type="entry name" value="Na_Pi_symport"/>
    <property type="match status" value="1"/>
</dbReference>